<dbReference type="AlphaFoldDB" id="A0A0A9FB15"/>
<evidence type="ECO:0000313" key="1">
    <source>
        <dbReference type="EMBL" id="JAE08409.1"/>
    </source>
</evidence>
<protein>
    <submittedName>
        <fullName evidence="1">Uncharacterized protein</fullName>
    </submittedName>
</protein>
<proteinExistence type="predicted"/>
<organism evidence="1">
    <name type="scientific">Arundo donax</name>
    <name type="common">Giant reed</name>
    <name type="synonym">Donax arundinaceus</name>
    <dbReference type="NCBI Taxonomy" id="35708"/>
    <lineage>
        <taxon>Eukaryota</taxon>
        <taxon>Viridiplantae</taxon>
        <taxon>Streptophyta</taxon>
        <taxon>Embryophyta</taxon>
        <taxon>Tracheophyta</taxon>
        <taxon>Spermatophyta</taxon>
        <taxon>Magnoliopsida</taxon>
        <taxon>Liliopsida</taxon>
        <taxon>Poales</taxon>
        <taxon>Poaceae</taxon>
        <taxon>PACMAD clade</taxon>
        <taxon>Arundinoideae</taxon>
        <taxon>Arundineae</taxon>
        <taxon>Arundo</taxon>
    </lineage>
</organism>
<reference evidence="1" key="1">
    <citation type="submission" date="2014-09" db="EMBL/GenBank/DDBJ databases">
        <authorList>
            <person name="Magalhaes I.L.F."/>
            <person name="Oliveira U."/>
            <person name="Santos F.R."/>
            <person name="Vidigal T.H.D.A."/>
            <person name="Brescovit A.D."/>
            <person name="Santos A.J."/>
        </authorList>
    </citation>
    <scope>NUCLEOTIDE SEQUENCE</scope>
    <source>
        <tissue evidence="1">Shoot tissue taken approximately 20 cm above the soil surface</tissue>
    </source>
</reference>
<dbReference type="EMBL" id="GBRH01189487">
    <property type="protein sequence ID" value="JAE08409.1"/>
    <property type="molecule type" value="Transcribed_RNA"/>
</dbReference>
<accession>A0A0A9FB15</accession>
<name>A0A0A9FB15_ARUDO</name>
<reference evidence="1" key="2">
    <citation type="journal article" date="2015" name="Data Brief">
        <title>Shoot transcriptome of the giant reed, Arundo donax.</title>
        <authorList>
            <person name="Barrero R.A."/>
            <person name="Guerrero F.D."/>
            <person name="Moolhuijzen P."/>
            <person name="Goolsby J.A."/>
            <person name="Tidwell J."/>
            <person name="Bellgard S.E."/>
            <person name="Bellgard M.I."/>
        </authorList>
    </citation>
    <scope>NUCLEOTIDE SEQUENCE</scope>
    <source>
        <tissue evidence="1">Shoot tissue taken approximately 20 cm above the soil surface</tissue>
    </source>
</reference>
<sequence length="73" mass="8274">MIKMLKNTVKLKSKSGETIYIASKILMATGKSCDSPTPLLIVQALLKTFRIYVQQKANILCNTQILKYKEVNR</sequence>